<keyword evidence="3" id="KW-1185">Reference proteome</keyword>
<keyword evidence="1" id="KW-0732">Signal</keyword>
<evidence type="ECO:0008006" key="4">
    <source>
        <dbReference type="Google" id="ProtNLM"/>
    </source>
</evidence>
<feature type="signal peptide" evidence="1">
    <location>
        <begin position="1"/>
        <end position="19"/>
    </location>
</feature>
<proteinExistence type="predicted"/>
<organism evidence="2 3">
    <name type="scientific">Chitinophaga cymbidii</name>
    <dbReference type="NCBI Taxonomy" id="1096750"/>
    <lineage>
        <taxon>Bacteria</taxon>
        <taxon>Pseudomonadati</taxon>
        <taxon>Bacteroidota</taxon>
        <taxon>Chitinophagia</taxon>
        <taxon>Chitinophagales</taxon>
        <taxon>Chitinophagaceae</taxon>
        <taxon>Chitinophaga</taxon>
    </lineage>
</organism>
<dbReference type="EMBL" id="BKAU01000001">
    <property type="protein sequence ID" value="GEP93855.1"/>
    <property type="molecule type" value="Genomic_DNA"/>
</dbReference>
<evidence type="ECO:0000256" key="1">
    <source>
        <dbReference type="SAM" id="SignalP"/>
    </source>
</evidence>
<dbReference type="Proteomes" id="UP000321436">
    <property type="component" value="Unassembled WGS sequence"/>
</dbReference>
<accession>A0A512RDS0</accession>
<evidence type="ECO:0000313" key="2">
    <source>
        <dbReference type="EMBL" id="GEP93855.1"/>
    </source>
</evidence>
<dbReference type="RefSeq" id="WP_146857362.1">
    <property type="nucleotide sequence ID" value="NZ_BKAU01000001.1"/>
</dbReference>
<reference evidence="2 3" key="1">
    <citation type="submission" date="2019-07" db="EMBL/GenBank/DDBJ databases">
        <title>Whole genome shotgun sequence of Chitinophaga cymbidii NBRC 109752.</title>
        <authorList>
            <person name="Hosoyama A."/>
            <person name="Uohara A."/>
            <person name="Ohji S."/>
            <person name="Ichikawa N."/>
        </authorList>
    </citation>
    <scope>NUCLEOTIDE SEQUENCE [LARGE SCALE GENOMIC DNA]</scope>
    <source>
        <strain evidence="2 3">NBRC 109752</strain>
    </source>
</reference>
<sequence>MKNLAALAIALVTVISGQAQNLVKPYDIPLQDSITYQVQTAVFTINRQDVEDYFTGLDTILVQRNYAKDVFRNIQFAHLSQEEVQRHYGMARKFWASAKGTPLSYSTDRIALFWSENENVLLPYLDEILPELLEYGKVQVTDRSTGKRVPQYQLDYESVDAQTFKIFKFVKGRIIWRESEVFLEQLTSVGI</sequence>
<feature type="chain" id="PRO_5022117881" description="GLPGLI family protein" evidence="1">
    <location>
        <begin position="20"/>
        <end position="191"/>
    </location>
</feature>
<comment type="caution">
    <text evidence="2">The sequence shown here is derived from an EMBL/GenBank/DDBJ whole genome shotgun (WGS) entry which is preliminary data.</text>
</comment>
<name>A0A512RDS0_9BACT</name>
<dbReference type="OrthoDB" id="659560at2"/>
<dbReference type="AlphaFoldDB" id="A0A512RDS0"/>
<gene>
    <name evidence="2" type="ORF">CCY01nite_01150</name>
</gene>
<protein>
    <recommendedName>
        <fullName evidence="4">GLPGLI family protein</fullName>
    </recommendedName>
</protein>
<evidence type="ECO:0000313" key="3">
    <source>
        <dbReference type="Proteomes" id="UP000321436"/>
    </source>
</evidence>